<gene>
    <name evidence="4" type="ORF">OSB04_005826</name>
</gene>
<comment type="caution">
    <text evidence="4">The sequence shown here is derived from an EMBL/GenBank/DDBJ whole genome shotgun (WGS) entry which is preliminary data.</text>
</comment>
<proteinExistence type="inferred from homology"/>
<reference evidence="4" key="1">
    <citation type="submission" date="2023-03" db="EMBL/GenBank/DDBJ databases">
        <title>Chromosome-scale reference genome and RAD-based genetic map of yellow starthistle (Centaurea solstitialis) reveal putative structural variation and QTLs associated with invader traits.</title>
        <authorList>
            <person name="Reatini B."/>
            <person name="Cang F.A."/>
            <person name="Jiang Q."/>
            <person name="Mckibben M.T.W."/>
            <person name="Barker M.S."/>
            <person name="Rieseberg L.H."/>
            <person name="Dlugosch K.M."/>
        </authorList>
    </citation>
    <scope>NUCLEOTIDE SEQUENCE</scope>
    <source>
        <strain evidence="4">CAN-66</strain>
        <tissue evidence="4">Leaf</tissue>
    </source>
</reference>
<keyword evidence="5" id="KW-1185">Reference proteome</keyword>
<dbReference type="PANTHER" id="PTHR47936">
    <property type="entry name" value="PPR_LONG DOMAIN-CONTAINING PROTEIN"/>
    <property type="match status" value="1"/>
</dbReference>
<evidence type="ECO:0000313" key="5">
    <source>
        <dbReference type="Proteomes" id="UP001172457"/>
    </source>
</evidence>
<dbReference type="Pfam" id="PF01535">
    <property type="entry name" value="PPR"/>
    <property type="match status" value="1"/>
</dbReference>
<organism evidence="4 5">
    <name type="scientific">Centaurea solstitialis</name>
    <name type="common">yellow star-thistle</name>
    <dbReference type="NCBI Taxonomy" id="347529"/>
    <lineage>
        <taxon>Eukaryota</taxon>
        <taxon>Viridiplantae</taxon>
        <taxon>Streptophyta</taxon>
        <taxon>Embryophyta</taxon>
        <taxon>Tracheophyta</taxon>
        <taxon>Spermatophyta</taxon>
        <taxon>Magnoliopsida</taxon>
        <taxon>eudicotyledons</taxon>
        <taxon>Gunneridae</taxon>
        <taxon>Pentapetalae</taxon>
        <taxon>asterids</taxon>
        <taxon>campanulids</taxon>
        <taxon>Asterales</taxon>
        <taxon>Asteraceae</taxon>
        <taxon>Carduoideae</taxon>
        <taxon>Cardueae</taxon>
        <taxon>Centaureinae</taxon>
        <taxon>Centaurea</taxon>
    </lineage>
</organism>
<feature type="repeat" description="PPR" evidence="3">
    <location>
        <begin position="335"/>
        <end position="369"/>
    </location>
</feature>
<keyword evidence="2" id="KW-0677">Repeat</keyword>
<feature type="repeat" description="PPR" evidence="3">
    <location>
        <begin position="263"/>
        <end position="297"/>
    </location>
</feature>
<dbReference type="Gene3D" id="1.25.40.10">
    <property type="entry name" value="Tetratricopeptide repeat domain"/>
    <property type="match status" value="3"/>
</dbReference>
<sequence>MLCSSNRLKRSLIPPWKTKIPNWLCTISSFLSTPCTTCYRSFDHGGLHFSMKKSLHIYHVLNAKYISLNPVKLQRIHPPFFTPMICPIKIRSLVTQASIEDDEISYQLLGEIVSQLPKTPSSIKELCTNHINTLCRKKKLKAAARLLQLLHEKHAINSLPAYNLLLAAACQENDTKIASNIFKDMLVNHLPMNSTTYFNVAKAISKSNDLTYVLVFVKEISELISTESVTVINRIIYAFADCGHVHNAILVFDHMKGLKLKPDLITYNTMLGIYGRTGEVEEMLNVFASMKKVDIDIAPDIVSYNTLLNSLRKVGRFDLCVVLMEEMGKVGLQPDLRTYTALIECFLRSGNVEESLRLFQDMKRGHICPSIYVYRSLISNLKRLGKSELALKFSEEMKECEGDLVGPKDFKRKSR</sequence>
<dbReference type="Proteomes" id="UP001172457">
    <property type="component" value="Chromosome 2"/>
</dbReference>
<dbReference type="InterPro" id="IPR002885">
    <property type="entry name" value="PPR_rpt"/>
</dbReference>
<evidence type="ECO:0000256" key="1">
    <source>
        <dbReference type="ARBA" id="ARBA00007626"/>
    </source>
</evidence>
<feature type="repeat" description="PPR" evidence="3">
    <location>
        <begin position="300"/>
        <end position="334"/>
    </location>
</feature>
<evidence type="ECO:0008006" key="6">
    <source>
        <dbReference type="Google" id="ProtNLM"/>
    </source>
</evidence>
<dbReference type="InterPro" id="IPR011990">
    <property type="entry name" value="TPR-like_helical_dom_sf"/>
</dbReference>
<dbReference type="AlphaFoldDB" id="A0AA38TSC4"/>
<dbReference type="EMBL" id="JARYMX010000002">
    <property type="protein sequence ID" value="KAJ9560666.1"/>
    <property type="molecule type" value="Genomic_DNA"/>
</dbReference>
<name>A0AA38TSC4_9ASTR</name>
<dbReference type="Pfam" id="PF13041">
    <property type="entry name" value="PPR_2"/>
    <property type="match status" value="2"/>
</dbReference>
<evidence type="ECO:0000256" key="3">
    <source>
        <dbReference type="PROSITE-ProRule" id="PRU00708"/>
    </source>
</evidence>
<dbReference type="PANTHER" id="PTHR47936:SF1">
    <property type="entry name" value="PENTATRICOPEPTIDE REPEAT-CONTAINING PROTEIN GUN1, CHLOROPLASTIC"/>
    <property type="match status" value="1"/>
</dbReference>
<comment type="similarity">
    <text evidence="1">Belongs to the PPR family. P subfamily.</text>
</comment>
<dbReference type="NCBIfam" id="TIGR00756">
    <property type="entry name" value="PPR"/>
    <property type="match status" value="3"/>
</dbReference>
<evidence type="ECO:0000256" key="2">
    <source>
        <dbReference type="ARBA" id="ARBA00022737"/>
    </source>
</evidence>
<evidence type="ECO:0000313" key="4">
    <source>
        <dbReference type="EMBL" id="KAJ9560666.1"/>
    </source>
</evidence>
<accession>A0AA38TSC4</accession>
<protein>
    <recommendedName>
        <fullName evidence="6">Pentatricopeptide repeat-containing protein</fullName>
    </recommendedName>
</protein>
<dbReference type="PROSITE" id="PS51375">
    <property type="entry name" value="PPR"/>
    <property type="match status" value="4"/>
</dbReference>
<dbReference type="Pfam" id="PF13812">
    <property type="entry name" value="PPR_3"/>
    <property type="match status" value="1"/>
</dbReference>
<feature type="repeat" description="PPR" evidence="3">
    <location>
        <begin position="228"/>
        <end position="262"/>
    </location>
</feature>